<proteinExistence type="predicted"/>
<feature type="transmembrane region" description="Helical" evidence="1">
    <location>
        <begin position="28"/>
        <end position="49"/>
    </location>
</feature>
<sequence length="224" mass="23539">MSAIHHELAHVATETDRRVTRAGEHHHIRWPGVALRAAAAVVVGLGTLVLPELSIAALLALFAGYTLVSAAAAVSVARELARRHERAWPFLVYGLAAALVSVVLLSWPTALTGALLGALAVWMALAGTSELVLATQLSRVLPHARLVAAVGATSVIAAGALLAQPAGAAATAARVIGVYALLSGLFLAGLAVRLRREQHVLRRRVQSRAVRRHDVTPRLDVPRP</sequence>
<dbReference type="InterPro" id="IPR052712">
    <property type="entry name" value="Acid_resist_chaperone_HdeD"/>
</dbReference>
<keyword evidence="1" id="KW-1133">Transmembrane helix</keyword>
<dbReference type="EMBL" id="CP007129">
    <property type="protein sequence ID" value="AHG92578.1"/>
    <property type="molecule type" value="Genomic_DNA"/>
</dbReference>
<feature type="transmembrane region" description="Helical" evidence="1">
    <location>
        <begin position="88"/>
        <end position="107"/>
    </location>
</feature>
<evidence type="ECO:0000313" key="3">
    <source>
        <dbReference type="Proteomes" id="UP000019151"/>
    </source>
</evidence>
<dbReference type="HOGENOM" id="CLU_1233573_0_0_0"/>
<organism evidence="2 3">
    <name type="scientific">Gemmatirosa kalamazoonensis</name>
    <dbReference type="NCBI Taxonomy" id="861299"/>
    <lineage>
        <taxon>Bacteria</taxon>
        <taxon>Pseudomonadati</taxon>
        <taxon>Gemmatimonadota</taxon>
        <taxon>Gemmatimonadia</taxon>
        <taxon>Gemmatimonadales</taxon>
        <taxon>Gemmatimonadaceae</taxon>
        <taxon>Gemmatirosa</taxon>
    </lineage>
</organism>
<dbReference type="PANTHER" id="PTHR34989:SF1">
    <property type="entry name" value="PROTEIN HDED"/>
    <property type="match status" value="1"/>
</dbReference>
<dbReference type="KEGG" id="gba:J421_5043"/>
<keyword evidence="1" id="KW-0812">Transmembrane</keyword>
<dbReference type="SUPFAM" id="SSF103473">
    <property type="entry name" value="MFS general substrate transporter"/>
    <property type="match status" value="1"/>
</dbReference>
<feature type="transmembrane region" description="Helical" evidence="1">
    <location>
        <begin position="113"/>
        <end position="134"/>
    </location>
</feature>
<protein>
    <recommendedName>
        <fullName evidence="4">HdeD family acid-resistance protein</fullName>
    </recommendedName>
</protein>
<keyword evidence="2" id="KW-0614">Plasmid</keyword>
<evidence type="ECO:0000256" key="1">
    <source>
        <dbReference type="SAM" id="Phobius"/>
    </source>
</evidence>
<dbReference type="Pfam" id="PF03729">
    <property type="entry name" value="DUF308"/>
    <property type="match status" value="2"/>
</dbReference>
<dbReference type="InParanoid" id="W0RSL3"/>
<dbReference type="AlphaFoldDB" id="W0RSL3"/>
<gene>
    <name evidence="2" type="ORF">J421_5043</name>
</gene>
<dbReference type="InterPro" id="IPR036259">
    <property type="entry name" value="MFS_trans_sf"/>
</dbReference>
<dbReference type="GO" id="GO:0005886">
    <property type="term" value="C:plasma membrane"/>
    <property type="evidence" value="ECO:0007669"/>
    <property type="project" value="TreeGrafter"/>
</dbReference>
<dbReference type="InterPro" id="IPR005325">
    <property type="entry name" value="DUF308_memb"/>
</dbReference>
<evidence type="ECO:0000313" key="2">
    <source>
        <dbReference type="EMBL" id="AHG92578.1"/>
    </source>
</evidence>
<accession>W0RSL3</accession>
<dbReference type="PANTHER" id="PTHR34989">
    <property type="entry name" value="PROTEIN HDED"/>
    <property type="match status" value="1"/>
</dbReference>
<name>W0RSL3_9BACT</name>
<geneLocation type="plasmid" evidence="2 3">
    <name>1</name>
</geneLocation>
<feature type="transmembrane region" description="Helical" evidence="1">
    <location>
        <begin position="55"/>
        <end position="76"/>
    </location>
</feature>
<keyword evidence="3" id="KW-1185">Reference proteome</keyword>
<dbReference type="RefSeq" id="WP_025413912.1">
    <property type="nucleotide sequence ID" value="NZ_CP007129.1"/>
</dbReference>
<keyword evidence="1" id="KW-0472">Membrane</keyword>
<feature type="transmembrane region" description="Helical" evidence="1">
    <location>
        <begin position="172"/>
        <end position="194"/>
    </location>
</feature>
<dbReference type="Proteomes" id="UP000019151">
    <property type="component" value="Plasmid 1"/>
</dbReference>
<evidence type="ECO:0008006" key="4">
    <source>
        <dbReference type="Google" id="ProtNLM"/>
    </source>
</evidence>
<feature type="transmembrane region" description="Helical" evidence="1">
    <location>
        <begin position="146"/>
        <end position="166"/>
    </location>
</feature>
<reference evidence="2 3" key="1">
    <citation type="journal article" date="2014" name="Genome Announc.">
        <title>Genome Sequence and Methylome of Soil Bacterium Gemmatirosa kalamazoonensis KBS708T, a Member of the Rarely Cultivated Gemmatimonadetes Phylum.</title>
        <authorList>
            <person name="Debruyn J.M."/>
            <person name="Radosevich M."/>
            <person name="Wommack K.E."/>
            <person name="Polson S.W."/>
            <person name="Hauser L.J."/>
            <person name="Fawaz M.N."/>
            <person name="Korlach J."/>
            <person name="Tsai Y.C."/>
        </authorList>
    </citation>
    <scope>NUCLEOTIDE SEQUENCE [LARGE SCALE GENOMIC DNA]</scope>
    <source>
        <strain evidence="2 3">KBS708</strain>
        <plasmid evidence="3">Plasmid 1</plasmid>
    </source>
</reference>